<comment type="caution">
    <text evidence="1">The sequence shown here is derived from an EMBL/GenBank/DDBJ whole genome shotgun (WGS) entry which is preliminary data.</text>
</comment>
<evidence type="ECO:0000313" key="1">
    <source>
        <dbReference type="EMBL" id="TYT74317.1"/>
    </source>
</evidence>
<reference evidence="1 2" key="1">
    <citation type="submission" date="2019-06" db="EMBL/GenBank/DDBJ databases">
        <title>Desulfobotulus mexicanus sp. nov., a novel sulfate-reducing bacterium isolated from the sediment of an alkaline crater lake in Mexico.</title>
        <authorList>
            <person name="Hirschler-Rea A."/>
        </authorList>
    </citation>
    <scope>NUCLEOTIDE SEQUENCE [LARGE SCALE GENOMIC DNA]</scope>
    <source>
        <strain evidence="1 2">PAR22N</strain>
    </source>
</reference>
<sequence length="242" mass="27181">MLQNKKIDAQTEKLMKILDLKIESLQRSKITLWDLSKTACAIAGPESEDLKPLYINFRRKENAFGNFSTRIMKSLLKDAAELRGGSLKEANEKGPCLLRGDLALLLNVAELTQAEKDLFSGYMKEGPYNGSGCLDNYMGQGLEDGAHEMRKAAALKRKPFLDELVRAGVGMVRAAQFVALFDAEKDNEEAWIKAGFPLVWLGGEGLDLVEGLNFCSREEKLYNETLVWEDKPNKRKRHDPAR</sequence>
<dbReference type="EMBL" id="VDMB01000012">
    <property type="protein sequence ID" value="TYT74317.1"/>
    <property type="molecule type" value="Genomic_DNA"/>
</dbReference>
<evidence type="ECO:0000313" key="2">
    <source>
        <dbReference type="Proteomes" id="UP000321899"/>
    </source>
</evidence>
<accession>A0A5S5MF60</accession>
<gene>
    <name evidence="1" type="ORF">FIM25_10165</name>
</gene>
<dbReference type="RefSeq" id="WP_139448894.1">
    <property type="nucleotide sequence ID" value="NZ_VDMB01000012.1"/>
</dbReference>
<organism evidence="1 2">
    <name type="scientific">Desulfobotulus mexicanus</name>
    <dbReference type="NCBI Taxonomy" id="2586642"/>
    <lineage>
        <taxon>Bacteria</taxon>
        <taxon>Pseudomonadati</taxon>
        <taxon>Thermodesulfobacteriota</taxon>
        <taxon>Desulfobacteria</taxon>
        <taxon>Desulfobacterales</taxon>
        <taxon>Desulfobacteraceae</taxon>
        <taxon>Desulfobotulus</taxon>
    </lineage>
</organism>
<proteinExistence type="predicted"/>
<protein>
    <submittedName>
        <fullName evidence="1">Uncharacterized protein</fullName>
    </submittedName>
</protein>
<keyword evidence="2" id="KW-1185">Reference proteome</keyword>
<dbReference type="AlphaFoldDB" id="A0A5S5MF60"/>
<name>A0A5S5MF60_9BACT</name>
<dbReference type="Proteomes" id="UP000321899">
    <property type="component" value="Unassembled WGS sequence"/>
</dbReference>